<dbReference type="PANTHER" id="PTHR43105">
    <property type="entry name" value="RESPIRATORY NITRATE REDUCTASE"/>
    <property type="match status" value="1"/>
</dbReference>
<dbReference type="GO" id="GO:0008137">
    <property type="term" value="F:NADH dehydrogenase (ubiquinone) activity"/>
    <property type="evidence" value="ECO:0007669"/>
    <property type="project" value="InterPro"/>
</dbReference>
<dbReference type="InterPro" id="IPR054351">
    <property type="entry name" value="NADH_UbQ_OxRdtase_ferredoxin"/>
</dbReference>
<dbReference type="InterPro" id="IPR036010">
    <property type="entry name" value="2Fe-2S_ferredoxin-like_sf"/>
</dbReference>
<dbReference type="AlphaFoldDB" id="A0A1H5XAT3"/>
<evidence type="ECO:0000256" key="1">
    <source>
        <dbReference type="ARBA" id="ARBA00001966"/>
    </source>
</evidence>
<dbReference type="PROSITE" id="PS00198">
    <property type="entry name" value="4FE4S_FER_1"/>
    <property type="match status" value="1"/>
</dbReference>
<dbReference type="InterPro" id="IPR000283">
    <property type="entry name" value="NADH_UbQ_OxRdtase_75kDa_su_CS"/>
</dbReference>
<sequence length="307" mass="34329">MITLTINGKKIRVASGTTILGAAQKLGIDIPTLCYDPMLEVYGGCRICVVEVEGAKSLMAACATQVQEGMVVYTESEKVIKARKEILALLLANHPNDCLTCEKAGVCKLQEYAYRYDVKFGQIDGERHNYELEDSNPYIVRDMNKCILCGKCVRTCAQVEGRKVLTFAYRGFKTKVTTAFDKPYEDSDCAFCFRCVAVCPVGALKDKRASGKARHWEVSKEEFTCTFCDYGCKFEVARKHGKAVYVTPKAPSEGRPLCLKGKIGNELKYLDDVETPYIRVEGKLEPVSWAKALGLEEILYKIETEKR</sequence>
<dbReference type="InterPro" id="IPR017896">
    <property type="entry name" value="4Fe4S_Fe-S-bd"/>
</dbReference>
<dbReference type="InterPro" id="IPR050123">
    <property type="entry name" value="Prok_molybdopt-oxidoreductase"/>
</dbReference>
<dbReference type="SUPFAM" id="SSF54292">
    <property type="entry name" value="2Fe-2S ferredoxin-like"/>
    <property type="match status" value="1"/>
</dbReference>
<dbReference type="FunFam" id="3.30.70.20:FF:000035">
    <property type="entry name" value="Iron hydrogenase 1"/>
    <property type="match status" value="1"/>
</dbReference>
<dbReference type="GO" id="GO:0051537">
    <property type="term" value="F:2 iron, 2 sulfur cluster binding"/>
    <property type="evidence" value="ECO:0007669"/>
    <property type="project" value="UniProtKB-KW"/>
</dbReference>
<keyword evidence="2" id="KW-0004">4Fe-4S</keyword>
<feature type="domain" description="4Fe-4S ferredoxin-type" evidence="10">
    <location>
        <begin position="137"/>
        <end position="167"/>
    </location>
</feature>
<dbReference type="InterPro" id="IPR001041">
    <property type="entry name" value="2Fe-2S_ferredoxin-type"/>
</dbReference>
<dbReference type="GO" id="GO:0003954">
    <property type="term" value="F:NADH dehydrogenase activity"/>
    <property type="evidence" value="ECO:0007669"/>
    <property type="project" value="TreeGrafter"/>
</dbReference>
<keyword evidence="13" id="KW-1185">Reference proteome</keyword>
<dbReference type="EMBL" id="FNUK01000028">
    <property type="protein sequence ID" value="SEG08849.1"/>
    <property type="molecule type" value="Genomic_DNA"/>
</dbReference>
<dbReference type="InterPro" id="IPR019574">
    <property type="entry name" value="NADH_UbQ_OxRdtase_Gsu_4Fe4S-bd"/>
</dbReference>
<accession>A0A1H5XAT3</accession>
<evidence type="ECO:0000256" key="2">
    <source>
        <dbReference type="ARBA" id="ARBA00022485"/>
    </source>
</evidence>
<gene>
    <name evidence="12" type="ORF">SAMN05660865_01708</name>
</gene>
<proteinExistence type="predicted"/>
<dbReference type="GO" id="GO:0051539">
    <property type="term" value="F:4 iron, 4 sulfur cluster binding"/>
    <property type="evidence" value="ECO:0007669"/>
    <property type="project" value="UniProtKB-KW"/>
</dbReference>
<evidence type="ECO:0000259" key="9">
    <source>
        <dbReference type="PROSITE" id="PS51085"/>
    </source>
</evidence>
<reference evidence="13" key="1">
    <citation type="submission" date="2016-10" db="EMBL/GenBank/DDBJ databases">
        <authorList>
            <person name="Varghese N."/>
            <person name="Submissions S."/>
        </authorList>
    </citation>
    <scope>NUCLEOTIDE SEQUENCE [LARGE SCALE GENOMIC DNA]</scope>
    <source>
        <strain evidence="13">DSM 5463</strain>
    </source>
</reference>
<evidence type="ECO:0000256" key="4">
    <source>
        <dbReference type="ARBA" id="ARBA00022723"/>
    </source>
</evidence>
<feature type="domain" description="2Fe-2S ferredoxin-type" evidence="9">
    <location>
        <begin position="1"/>
        <end position="78"/>
    </location>
</feature>
<comment type="cofactor">
    <cofactor evidence="1">
        <name>[4Fe-4S] cluster</name>
        <dbReference type="ChEBI" id="CHEBI:49883"/>
    </cofactor>
</comment>
<dbReference type="GO" id="GO:0042773">
    <property type="term" value="P:ATP synthesis coupled electron transport"/>
    <property type="evidence" value="ECO:0007669"/>
    <property type="project" value="InterPro"/>
</dbReference>
<evidence type="ECO:0000259" key="11">
    <source>
        <dbReference type="PROSITE" id="PS51839"/>
    </source>
</evidence>
<dbReference type="RefSeq" id="WP_103896624.1">
    <property type="nucleotide sequence ID" value="NZ_FNUK01000028.1"/>
</dbReference>
<dbReference type="SUPFAM" id="SSF54862">
    <property type="entry name" value="4Fe-4S ferredoxins"/>
    <property type="match status" value="1"/>
</dbReference>
<dbReference type="SMART" id="SM00929">
    <property type="entry name" value="NADH-G_4Fe-4S_3"/>
    <property type="match status" value="1"/>
</dbReference>
<dbReference type="GO" id="GO:0016020">
    <property type="term" value="C:membrane"/>
    <property type="evidence" value="ECO:0007669"/>
    <property type="project" value="InterPro"/>
</dbReference>
<evidence type="ECO:0000256" key="5">
    <source>
        <dbReference type="ARBA" id="ARBA00022737"/>
    </source>
</evidence>
<dbReference type="Pfam" id="PF04879">
    <property type="entry name" value="Molybdop_Fe4S4"/>
    <property type="match status" value="1"/>
</dbReference>
<dbReference type="GO" id="GO:0046872">
    <property type="term" value="F:metal ion binding"/>
    <property type="evidence" value="ECO:0007669"/>
    <property type="project" value="UniProtKB-KW"/>
</dbReference>
<evidence type="ECO:0000256" key="7">
    <source>
        <dbReference type="ARBA" id="ARBA00023004"/>
    </source>
</evidence>
<dbReference type="PROSITE" id="PS00641">
    <property type="entry name" value="COMPLEX1_75K_1"/>
    <property type="match status" value="1"/>
</dbReference>
<dbReference type="InterPro" id="IPR006963">
    <property type="entry name" value="Mopterin_OxRdtase_4Fe-4S_dom"/>
</dbReference>
<dbReference type="Gene3D" id="3.30.200.210">
    <property type="match status" value="1"/>
</dbReference>
<feature type="domain" description="4Fe-4S His(Cys)3-ligated-type" evidence="11">
    <location>
        <begin position="78"/>
        <end position="117"/>
    </location>
</feature>
<keyword evidence="7" id="KW-0408">Iron</keyword>
<feature type="domain" description="4Fe-4S ferredoxin-type" evidence="10">
    <location>
        <begin position="181"/>
        <end position="209"/>
    </location>
</feature>
<evidence type="ECO:0000256" key="6">
    <source>
        <dbReference type="ARBA" id="ARBA00023002"/>
    </source>
</evidence>
<dbReference type="InterPro" id="IPR017900">
    <property type="entry name" value="4Fe4S_Fe_S_CS"/>
</dbReference>
<dbReference type="PANTHER" id="PTHR43105:SF14">
    <property type="entry name" value="FORMATE DEHYDROGENASE H"/>
    <property type="match status" value="1"/>
</dbReference>
<dbReference type="PROSITE" id="PS51085">
    <property type="entry name" value="2FE2S_FER_2"/>
    <property type="match status" value="1"/>
</dbReference>
<keyword evidence="6" id="KW-0560">Oxidoreductase</keyword>
<name>A0A1H5XAT3_9CLOT</name>
<evidence type="ECO:0000259" key="10">
    <source>
        <dbReference type="PROSITE" id="PS51379"/>
    </source>
</evidence>
<keyword evidence="4" id="KW-0479">Metal-binding</keyword>
<dbReference type="SUPFAM" id="SSF53706">
    <property type="entry name" value="Formate dehydrogenase/DMSO reductase, domains 1-3"/>
    <property type="match status" value="1"/>
</dbReference>
<dbReference type="PROSITE" id="PS51379">
    <property type="entry name" value="4FE4S_FER_2"/>
    <property type="match status" value="2"/>
</dbReference>
<evidence type="ECO:0000256" key="8">
    <source>
        <dbReference type="ARBA" id="ARBA00023014"/>
    </source>
</evidence>
<dbReference type="Gene3D" id="3.30.70.20">
    <property type="match status" value="1"/>
</dbReference>
<evidence type="ECO:0000313" key="12">
    <source>
        <dbReference type="EMBL" id="SEG08849.1"/>
    </source>
</evidence>
<evidence type="ECO:0000256" key="3">
    <source>
        <dbReference type="ARBA" id="ARBA00022714"/>
    </source>
</evidence>
<dbReference type="Pfam" id="PF22117">
    <property type="entry name" value="Fer4_Nqo3"/>
    <property type="match status" value="1"/>
</dbReference>
<dbReference type="CDD" id="cd00207">
    <property type="entry name" value="fer2"/>
    <property type="match status" value="1"/>
</dbReference>
<dbReference type="Pfam" id="PF13510">
    <property type="entry name" value="Fer2_4"/>
    <property type="match status" value="1"/>
</dbReference>
<organism evidence="12 13">
    <name type="scientific">Caloramator fervidus</name>
    <dbReference type="NCBI Taxonomy" id="29344"/>
    <lineage>
        <taxon>Bacteria</taxon>
        <taxon>Bacillati</taxon>
        <taxon>Bacillota</taxon>
        <taxon>Clostridia</taxon>
        <taxon>Eubacteriales</taxon>
        <taxon>Clostridiaceae</taxon>
        <taxon>Caloramator</taxon>
    </lineage>
</organism>
<dbReference type="PROSITE" id="PS51839">
    <property type="entry name" value="4FE4S_HC3"/>
    <property type="match status" value="1"/>
</dbReference>
<dbReference type="Proteomes" id="UP000242850">
    <property type="component" value="Unassembled WGS sequence"/>
</dbReference>
<evidence type="ECO:0000313" key="13">
    <source>
        <dbReference type="Proteomes" id="UP000242850"/>
    </source>
</evidence>
<dbReference type="FunFam" id="3.10.20.740:FF:000005">
    <property type="entry name" value="NADH:ubiquinone oxidoreductase subunit"/>
    <property type="match status" value="1"/>
</dbReference>
<dbReference type="OrthoDB" id="9803192at2"/>
<keyword evidence="3" id="KW-0001">2Fe-2S</keyword>
<dbReference type="Pfam" id="PF10588">
    <property type="entry name" value="NADH-G_4Fe-4S_3"/>
    <property type="match status" value="1"/>
</dbReference>
<keyword evidence="8" id="KW-0411">Iron-sulfur</keyword>
<keyword evidence="5" id="KW-0677">Repeat</keyword>
<dbReference type="Gene3D" id="3.10.20.740">
    <property type="match status" value="1"/>
</dbReference>
<protein>
    <submittedName>
        <fullName evidence="12">Molybdopterin oxidoreductase Fe4S4 domain-containing protein</fullName>
    </submittedName>
</protein>